<keyword evidence="1" id="KW-0479">Metal-binding</keyword>
<evidence type="ECO:0000256" key="5">
    <source>
        <dbReference type="SAM" id="MobiDB-lite"/>
    </source>
</evidence>
<accession>A0A6I8P965</accession>
<evidence type="ECO:0000313" key="7">
    <source>
        <dbReference type="Ensembl" id="ENSOANP00000049319.1"/>
    </source>
</evidence>
<dbReference type="InterPro" id="IPR051581">
    <property type="entry name" value="Ca-bind"/>
</dbReference>
<feature type="domain" description="EF-hand" evidence="6">
    <location>
        <begin position="216"/>
        <end position="251"/>
    </location>
</feature>
<name>A0A6I8P965_ORNAN</name>
<keyword evidence="3" id="KW-0106">Calcium</keyword>
<sequence length="437" mass="47704">MPSSSDNLMTLDLPQRLEQCSAHSERLTNTNIIIITITSTEPRRFSVGSRPLPEGAWRGPGRRERGRGGAGPADGGAASGGMAGPSPVQIREANAHLAAVHRRAAELEARLGAAERTVREQAESLIRKDDQLRGALRDLAQAKDSPRVTDVEGRKRTAAMETGRDPIEKLRAQCLARGASGIKGLARFFRRLDTDKSQALDAAELQQGLAELGLHLEAAEVEQLCKRYDRDGSGTVDLEEFLRAVRPPMSRAREEVVAAAFAKLDRSGDGVVTVGDLQGVYSGQSHPKVRSGEWTEEQVLRHFLDNFDSPDKDGQVRDFPLLPTGCPSLPAPQVDKGGCQSLWVQLEPLPFHSAAYLPSDPPARQRRRLGLEGEFSPRDPTWRGVVWCQPSSAATAVISSRPLQVTAEEFLDYYSGVSTSVNTDEEFVAMVQSAWRL</sequence>
<dbReference type="InParanoid" id="A0A6I8P965"/>
<feature type="coiled-coil region" evidence="4">
    <location>
        <begin position="90"/>
        <end position="124"/>
    </location>
</feature>
<dbReference type="Bgee" id="ENSOANG00000004951">
    <property type="expression patterns" value="Expressed in endometrium and 8 other cell types or tissues"/>
</dbReference>
<dbReference type="PROSITE" id="PS50222">
    <property type="entry name" value="EF_HAND_2"/>
    <property type="match status" value="3"/>
</dbReference>
<dbReference type="InterPro" id="IPR018247">
    <property type="entry name" value="EF_Hand_1_Ca_BS"/>
</dbReference>
<dbReference type="GeneTree" id="ENSGT00940000162442"/>
<evidence type="ECO:0000313" key="8">
    <source>
        <dbReference type="Proteomes" id="UP000002279"/>
    </source>
</evidence>
<evidence type="ECO:0000256" key="1">
    <source>
        <dbReference type="ARBA" id="ARBA00022723"/>
    </source>
</evidence>
<keyword evidence="2" id="KW-0677">Repeat</keyword>
<dbReference type="SUPFAM" id="SSF47473">
    <property type="entry name" value="EF-hand"/>
    <property type="match status" value="1"/>
</dbReference>
<feature type="compositionally biased region" description="Gly residues" evidence="5">
    <location>
        <begin position="68"/>
        <end position="83"/>
    </location>
</feature>
<feature type="domain" description="EF-hand" evidence="6">
    <location>
        <begin position="252"/>
        <end position="287"/>
    </location>
</feature>
<dbReference type="AlphaFoldDB" id="A0A6I8P965"/>
<dbReference type="InterPro" id="IPR011992">
    <property type="entry name" value="EF-hand-dom_pair"/>
</dbReference>
<keyword evidence="8" id="KW-1185">Reference proteome</keyword>
<evidence type="ECO:0000259" key="6">
    <source>
        <dbReference type="PROSITE" id="PS50222"/>
    </source>
</evidence>
<dbReference type="SMART" id="SM00054">
    <property type="entry name" value="EFh"/>
    <property type="match status" value="3"/>
</dbReference>
<protein>
    <recommendedName>
        <fullName evidence="6">EF-hand domain-containing protein</fullName>
    </recommendedName>
</protein>
<evidence type="ECO:0000256" key="2">
    <source>
        <dbReference type="ARBA" id="ARBA00022737"/>
    </source>
</evidence>
<dbReference type="Ensembl" id="ENSOANT00000065651.1">
    <property type="protein sequence ID" value="ENSOANP00000049319.1"/>
    <property type="gene ID" value="ENSOANG00000004951.3"/>
</dbReference>
<reference evidence="7 8" key="1">
    <citation type="journal article" date="2008" name="Nature">
        <title>Genome analysis of the platypus reveals unique signatures of evolution.</title>
        <authorList>
            <person name="Warren W.C."/>
            <person name="Hillier L.W."/>
            <person name="Marshall Graves J.A."/>
            <person name="Birney E."/>
            <person name="Ponting C.P."/>
            <person name="Grutzner F."/>
            <person name="Belov K."/>
            <person name="Miller W."/>
            <person name="Clarke L."/>
            <person name="Chinwalla A.T."/>
            <person name="Yang S.P."/>
            <person name="Heger A."/>
            <person name="Locke D.P."/>
            <person name="Miethke P."/>
            <person name="Waters P.D."/>
            <person name="Veyrunes F."/>
            <person name="Fulton L."/>
            <person name="Fulton B."/>
            <person name="Graves T."/>
            <person name="Wallis J."/>
            <person name="Puente X.S."/>
            <person name="Lopez-Otin C."/>
            <person name="Ordonez G.R."/>
            <person name="Eichler E.E."/>
            <person name="Chen L."/>
            <person name="Cheng Z."/>
            <person name="Deakin J.E."/>
            <person name="Alsop A."/>
            <person name="Thompson K."/>
            <person name="Kirby P."/>
            <person name="Papenfuss A.T."/>
            <person name="Wakefield M.J."/>
            <person name="Olender T."/>
            <person name="Lancet D."/>
            <person name="Huttley G.A."/>
            <person name="Smit A.F."/>
            <person name="Pask A."/>
            <person name="Temple-Smith P."/>
            <person name="Batzer M.A."/>
            <person name="Walker J.A."/>
            <person name="Konkel M.K."/>
            <person name="Harris R.S."/>
            <person name="Whittington C.M."/>
            <person name="Wong E.S."/>
            <person name="Gemmell N.J."/>
            <person name="Buschiazzo E."/>
            <person name="Vargas Jentzsch I.M."/>
            <person name="Merkel A."/>
            <person name="Schmitz J."/>
            <person name="Zemann A."/>
            <person name="Churakov G."/>
            <person name="Kriegs J.O."/>
            <person name="Brosius J."/>
            <person name="Murchison E.P."/>
            <person name="Sachidanandam R."/>
            <person name="Smith C."/>
            <person name="Hannon G.J."/>
            <person name="Tsend-Ayush E."/>
            <person name="McMillan D."/>
            <person name="Attenborough R."/>
            <person name="Rens W."/>
            <person name="Ferguson-Smith M."/>
            <person name="Lefevre C.M."/>
            <person name="Sharp J.A."/>
            <person name="Nicholas K.R."/>
            <person name="Ray D.A."/>
            <person name="Kube M."/>
            <person name="Reinhardt R."/>
            <person name="Pringle T.H."/>
            <person name="Taylor J."/>
            <person name="Jones R.C."/>
            <person name="Nixon B."/>
            <person name="Dacheux J.L."/>
            <person name="Niwa H."/>
            <person name="Sekita Y."/>
            <person name="Huang X."/>
            <person name="Stark A."/>
            <person name="Kheradpour P."/>
            <person name="Kellis M."/>
            <person name="Flicek P."/>
            <person name="Chen Y."/>
            <person name="Webber C."/>
            <person name="Hardison R."/>
            <person name="Nelson J."/>
            <person name="Hallsworth-Pepin K."/>
            <person name="Delehaunty K."/>
            <person name="Markovic C."/>
            <person name="Minx P."/>
            <person name="Feng Y."/>
            <person name="Kremitzki C."/>
            <person name="Mitreva M."/>
            <person name="Glasscock J."/>
            <person name="Wylie T."/>
            <person name="Wohldmann P."/>
            <person name="Thiru P."/>
            <person name="Nhan M.N."/>
            <person name="Pohl C.S."/>
            <person name="Smith S.M."/>
            <person name="Hou S."/>
            <person name="Nefedov M."/>
            <person name="de Jong P.J."/>
            <person name="Renfree M.B."/>
            <person name="Mardis E.R."/>
            <person name="Wilson R.K."/>
        </authorList>
    </citation>
    <scope>NUCLEOTIDE SEQUENCE [LARGE SCALE GENOMIC DNA]</scope>
    <source>
        <strain evidence="7 8">Glennie</strain>
    </source>
</reference>
<organism evidence="7 8">
    <name type="scientific">Ornithorhynchus anatinus</name>
    <name type="common">Duckbill platypus</name>
    <dbReference type="NCBI Taxonomy" id="9258"/>
    <lineage>
        <taxon>Eukaryota</taxon>
        <taxon>Metazoa</taxon>
        <taxon>Chordata</taxon>
        <taxon>Craniata</taxon>
        <taxon>Vertebrata</taxon>
        <taxon>Euteleostomi</taxon>
        <taxon>Mammalia</taxon>
        <taxon>Monotremata</taxon>
        <taxon>Ornithorhynchidae</taxon>
        <taxon>Ornithorhynchus</taxon>
    </lineage>
</organism>
<dbReference type="GO" id="GO:0005509">
    <property type="term" value="F:calcium ion binding"/>
    <property type="evidence" value="ECO:0007669"/>
    <property type="project" value="InterPro"/>
</dbReference>
<feature type="region of interest" description="Disordered" evidence="5">
    <location>
        <begin position="44"/>
        <end position="87"/>
    </location>
</feature>
<dbReference type="PANTHER" id="PTHR34524:SF2">
    <property type="entry name" value="CALCYPHOSIN"/>
    <property type="match status" value="1"/>
</dbReference>
<dbReference type="Proteomes" id="UP000002279">
    <property type="component" value="Chromosome X1"/>
</dbReference>
<dbReference type="InterPro" id="IPR002048">
    <property type="entry name" value="EF_hand_dom"/>
</dbReference>
<dbReference type="PANTHER" id="PTHR34524">
    <property type="entry name" value="CALCYPHOSIN"/>
    <property type="match status" value="1"/>
</dbReference>
<gene>
    <name evidence="7" type="primary">CAPS</name>
</gene>
<reference evidence="7" key="3">
    <citation type="submission" date="2025-09" db="UniProtKB">
        <authorList>
            <consortium name="Ensembl"/>
        </authorList>
    </citation>
    <scope>IDENTIFICATION</scope>
    <source>
        <strain evidence="7">Glennie</strain>
    </source>
</reference>
<dbReference type="Gene3D" id="1.10.238.10">
    <property type="entry name" value="EF-hand"/>
    <property type="match status" value="3"/>
</dbReference>
<dbReference type="PROSITE" id="PS00018">
    <property type="entry name" value="EF_HAND_1"/>
    <property type="match status" value="3"/>
</dbReference>
<proteinExistence type="predicted"/>
<evidence type="ECO:0000256" key="3">
    <source>
        <dbReference type="ARBA" id="ARBA00022837"/>
    </source>
</evidence>
<evidence type="ECO:0000256" key="4">
    <source>
        <dbReference type="SAM" id="Coils"/>
    </source>
</evidence>
<feature type="domain" description="EF-hand" evidence="6">
    <location>
        <begin position="180"/>
        <end position="215"/>
    </location>
</feature>
<keyword evidence="4" id="KW-0175">Coiled coil</keyword>
<reference evidence="7" key="2">
    <citation type="submission" date="2025-08" db="UniProtKB">
        <authorList>
            <consortium name="Ensembl"/>
        </authorList>
    </citation>
    <scope>IDENTIFICATION</scope>
    <source>
        <strain evidence="7">Glennie</strain>
    </source>
</reference>
<dbReference type="Pfam" id="PF13499">
    <property type="entry name" value="EF-hand_7"/>
    <property type="match status" value="1"/>
</dbReference>
<dbReference type="FunCoup" id="A0A6I8P965">
    <property type="interactions" value="42"/>
</dbReference>